<reference evidence="10" key="1">
    <citation type="submission" date="2020-07" db="EMBL/GenBank/DDBJ databases">
        <title>Ethylene signaling mediates host invasion by parasitic plants.</title>
        <authorList>
            <person name="Yoshida S."/>
        </authorList>
    </citation>
    <scope>NUCLEOTIDE SEQUENCE</scope>
    <source>
        <strain evidence="10">Okayama</strain>
    </source>
</reference>
<dbReference type="Gene3D" id="1.20.1740.10">
    <property type="entry name" value="Amino acid/polyamine transporter I"/>
    <property type="match status" value="1"/>
</dbReference>
<feature type="transmembrane region" description="Helical" evidence="9">
    <location>
        <begin position="119"/>
        <end position="138"/>
    </location>
</feature>
<keyword evidence="2" id="KW-0813">Transport</keyword>
<dbReference type="InterPro" id="IPR018227">
    <property type="entry name" value="Amino_acid_transport_2"/>
</dbReference>
<feature type="transmembrane region" description="Helical" evidence="9">
    <location>
        <begin position="211"/>
        <end position="229"/>
    </location>
</feature>
<evidence type="ECO:0000256" key="8">
    <source>
        <dbReference type="SAM" id="MobiDB-lite"/>
    </source>
</evidence>
<sequence length="413" mass="44996">MNFNHLISSSPQHSKTSTPPWLRFHQQDTNCFNSKMVHFGCGYSYSQLGLQQQSLNWTLLETKKNKIVIVGLKDLEKGVKISRKKGSVGGAIALIIGTSIGSGILALPKKTYPAGLLPSSISLTACWAFLLIEALLLVEINVRLQKKKKVKVEDDALEVISIKTMAQETLGEWGGALATVTYVFFGYTSVIAYCSKSGEIIHRLTDFPESISGLLFASFFTVLISVGGTRATDQVNRWLTVSMIGWSGFEFSGGDWGKVPGTLPVMIFALVYHDLAPVLCAYLDNDLPRIRASVLVGSVVPLLALLIWEAIALGLSNNADQVSDPVDLLLNVRWSGVPFMVEAFSLLAGGYCMTMLYGVLPPAMAWAMNKKKQGQQTDQIAISKARPALIGVGLFACGIVVEQIFQDFSFLHP</sequence>
<dbReference type="EMBL" id="BMAC01000053">
    <property type="protein sequence ID" value="GFP82821.1"/>
    <property type="molecule type" value="Genomic_DNA"/>
</dbReference>
<keyword evidence="3" id="KW-1003">Cell membrane</keyword>
<protein>
    <submittedName>
        <fullName evidence="10">Tyrosine-specific transport protein 1</fullName>
    </submittedName>
</protein>
<accession>A0A830BL55</accession>
<dbReference type="OrthoDB" id="2014999at2759"/>
<feature type="transmembrane region" description="Helical" evidence="9">
    <location>
        <begin position="295"/>
        <end position="315"/>
    </location>
</feature>
<evidence type="ECO:0000256" key="9">
    <source>
        <dbReference type="SAM" id="Phobius"/>
    </source>
</evidence>
<dbReference type="AlphaFoldDB" id="A0A830BL55"/>
<keyword evidence="11" id="KW-1185">Reference proteome</keyword>
<evidence type="ECO:0000313" key="10">
    <source>
        <dbReference type="EMBL" id="GFP82821.1"/>
    </source>
</evidence>
<keyword evidence="7 9" id="KW-0472">Membrane</keyword>
<comment type="caution">
    <text evidence="10">The sequence shown here is derived from an EMBL/GenBank/DDBJ whole genome shotgun (WGS) entry which is preliminary data.</text>
</comment>
<dbReference type="Pfam" id="PF03222">
    <property type="entry name" value="Trp_Tyr_perm"/>
    <property type="match status" value="2"/>
</dbReference>
<proteinExistence type="predicted"/>
<evidence type="ECO:0000256" key="6">
    <source>
        <dbReference type="ARBA" id="ARBA00022989"/>
    </source>
</evidence>
<dbReference type="PANTHER" id="PTHR32195">
    <property type="entry name" value="OS07G0662800 PROTEIN"/>
    <property type="match status" value="1"/>
</dbReference>
<dbReference type="GO" id="GO:0005886">
    <property type="term" value="C:plasma membrane"/>
    <property type="evidence" value="ECO:0007669"/>
    <property type="project" value="UniProtKB-SubCell"/>
</dbReference>
<evidence type="ECO:0000256" key="4">
    <source>
        <dbReference type="ARBA" id="ARBA00022519"/>
    </source>
</evidence>
<feature type="transmembrane region" description="Helical" evidence="9">
    <location>
        <begin position="87"/>
        <end position="107"/>
    </location>
</feature>
<keyword evidence="6 9" id="KW-1133">Transmembrane helix</keyword>
<evidence type="ECO:0000313" key="11">
    <source>
        <dbReference type="Proteomes" id="UP000653305"/>
    </source>
</evidence>
<keyword evidence="5 9" id="KW-0812">Transmembrane</keyword>
<name>A0A830BL55_9LAMI</name>
<feature type="region of interest" description="Disordered" evidence="8">
    <location>
        <begin position="1"/>
        <end position="20"/>
    </location>
</feature>
<evidence type="ECO:0000256" key="2">
    <source>
        <dbReference type="ARBA" id="ARBA00022448"/>
    </source>
</evidence>
<evidence type="ECO:0000256" key="5">
    <source>
        <dbReference type="ARBA" id="ARBA00022692"/>
    </source>
</evidence>
<feature type="compositionally biased region" description="Polar residues" evidence="8">
    <location>
        <begin position="1"/>
        <end position="19"/>
    </location>
</feature>
<gene>
    <name evidence="10" type="ORF">PHJA_000425200</name>
</gene>
<keyword evidence="4" id="KW-0997">Cell inner membrane</keyword>
<comment type="subcellular location">
    <subcellularLocation>
        <location evidence="1">Cell inner membrane</location>
        <topology evidence="1">Multi-pass membrane protein</topology>
    </subcellularLocation>
</comment>
<evidence type="ECO:0000256" key="7">
    <source>
        <dbReference type="ARBA" id="ARBA00023136"/>
    </source>
</evidence>
<feature type="transmembrane region" description="Helical" evidence="9">
    <location>
        <begin position="388"/>
        <end position="405"/>
    </location>
</feature>
<dbReference type="PANTHER" id="PTHR32195:SF24">
    <property type="entry name" value="TRYPTOPHAN OR TYROSINE TRANSPORTER PROTEIN"/>
    <property type="match status" value="1"/>
</dbReference>
<organism evidence="10 11">
    <name type="scientific">Phtheirospermum japonicum</name>
    <dbReference type="NCBI Taxonomy" id="374723"/>
    <lineage>
        <taxon>Eukaryota</taxon>
        <taxon>Viridiplantae</taxon>
        <taxon>Streptophyta</taxon>
        <taxon>Embryophyta</taxon>
        <taxon>Tracheophyta</taxon>
        <taxon>Spermatophyta</taxon>
        <taxon>Magnoliopsida</taxon>
        <taxon>eudicotyledons</taxon>
        <taxon>Gunneridae</taxon>
        <taxon>Pentapetalae</taxon>
        <taxon>asterids</taxon>
        <taxon>lamiids</taxon>
        <taxon>Lamiales</taxon>
        <taxon>Orobanchaceae</taxon>
        <taxon>Orobanchaceae incertae sedis</taxon>
        <taxon>Phtheirospermum</taxon>
    </lineage>
</organism>
<dbReference type="GO" id="GO:0003333">
    <property type="term" value="P:amino acid transmembrane transport"/>
    <property type="evidence" value="ECO:0007669"/>
    <property type="project" value="InterPro"/>
</dbReference>
<feature type="transmembrane region" description="Helical" evidence="9">
    <location>
        <begin position="343"/>
        <end position="367"/>
    </location>
</feature>
<evidence type="ECO:0000256" key="3">
    <source>
        <dbReference type="ARBA" id="ARBA00022475"/>
    </source>
</evidence>
<evidence type="ECO:0000256" key="1">
    <source>
        <dbReference type="ARBA" id="ARBA00004429"/>
    </source>
</evidence>
<dbReference type="Proteomes" id="UP000653305">
    <property type="component" value="Unassembled WGS sequence"/>
</dbReference>